<keyword evidence="2" id="KW-0238">DNA-binding</keyword>
<protein>
    <submittedName>
        <fullName evidence="5">LuxR family transcriptional regulator</fullName>
    </submittedName>
</protein>
<dbReference type="PANTHER" id="PTHR43214">
    <property type="entry name" value="TWO-COMPONENT RESPONSE REGULATOR"/>
    <property type="match status" value="1"/>
</dbReference>
<dbReference type="PROSITE" id="PS50112">
    <property type="entry name" value="PAS"/>
    <property type="match status" value="3"/>
</dbReference>
<dbReference type="Pfam" id="PF13426">
    <property type="entry name" value="PAS_9"/>
    <property type="match status" value="1"/>
</dbReference>
<dbReference type="Pfam" id="PF08448">
    <property type="entry name" value="PAS_4"/>
    <property type="match status" value="2"/>
</dbReference>
<reference evidence="6" key="1">
    <citation type="submission" date="2016-07" db="EMBL/GenBank/DDBJ databases">
        <authorList>
            <person name="Florea S."/>
            <person name="Webb J.S."/>
            <person name="Jaromczyk J."/>
            <person name="Schardl C.L."/>
        </authorList>
    </citation>
    <scope>NUCLEOTIDE SEQUENCE [LARGE SCALE GENOMIC DNA]</scope>
    <source>
        <strain evidence="6">1YdBTEX2</strain>
    </source>
</reference>
<dbReference type="Gene3D" id="1.10.10.10">
    <property type="entry name" value="Winged helix-like DNA-binding domain superfamily/Winged helix DNA-binding domain"/>
    <property type="match status" value="1"/>
</dbReference>
<dbReference type="GO" id="GO:0016301">
    <property type="term" value="F:kinase activity"/>
    <property type="evidence" value="ECO:0007669"/>
    <property type="project" value="UniProtKB-KW"/>
</dbReference>
<keyword evidence="1" id="KW-0808">Transferase</keyword>
<dbReference type="GO" id="GO:0003677">
    <property type="term" value="F:DNA binding"/>
    <property type="evidence" value="ECO:0007669"/>
    <property type="project" value="UniProtKB-KW"/>
</dbReference>
<dbReference type="AlphaFoldDB" id="A0A1D3K089"/>
<dbReference type="InterPro" id="IPR039420">
    <property type="entry name" value="WalR-like"/>
</dbReference>
<evidence type="ECO:0000259" key="4">
    <source>
        <dbReference type="PROSITE" id="PS50112"/>
    </source>
</evidence>
<dbReference type="InterPro" id="IPR036388">
    <property type="entry name" value="WH-like_DNA-bd_sf"/>
</dbReference>
<dbReference type="InterPro" id="IPR013656">
    <property type="entry name" value="PAS_4"/>
</dbReference>
<keyword evidence="1" id="KW-0418">Kinase</keyword>
<proteinExistence type="predicted"/>
<dbReference type="CDD" id="cd06170">
    <property type="entry name" value="LuxR_C_like"/>
    <property type="match status" value="1"/>
</dbReference>
<dbReference type="InterPro" id="IPR000014">
    <property type="entry name" value="PAS"/>
</dbReference>
<dbReference type="GO" id="GO:0006355">
    <property type="term" value="P:regulation of DNA-templated transcription"/>
    <property type="evidence" value="ECO:0007669"/>
    <property type="project" value="InterPro"/>
</dbReference>
<evidence type="ECO:0000313" key="6">
    <source>
        <dbReference type="Proteomes" id="UP000245431"/>
    </source>
</evidence>
<dbReference type="SMART" id="SM00421">
    <property type="entry name" value="HTH_LUXR"/>
    <property type="match status" value="1"/>
</dbReference>
<dbReference type="SUPFAM" id="SSF46894">
    <property type="entry name" value="C-terminal effector domain of the bipartite response regulators"/>
    <property type="match status" value="1"/>
</dbReference>
<dbReference type="EMBL" id="LT599583">
    <property type="protein sequence ID" value="SBW81734.1"/>
    <property type="molecule type" value="Genomic_DNA"/>
</dbReference>
<organism evidence="5 6">
    <name type="scientific">Pseudomonas veronii 1YdBTEX2</name>
    <dbReference type="NCBI Taxonomy" id="1295141"/>
    <lineage>
        <taxon>Bacteria</taxon>
        <taxon>Pseudomonadati</taxon>
        <taxon>Pseudomonadota</taxon>
        <taxon>Gammaproteobacteria</taxon>
        <taxon>Pseudomonadales</taxon>
        <taxon>Pseudomonadaceae</taxon>
        <taxon>Pseudomonas</taxon>
    </lineage>
</organism>
<dbReference type="PROSITE" id="PS50043">
    <property type="entry name" value="HTH_LUXR_2"/>
    <property type="match status" value="1"/>
</dbReference>
<feature type="domain" description="HTH luxR-type" evidence="3">
    <location>
        <begin position="421"/>
        <end position="486"/>
    </location>
</feature>
<evidence type="ECO:0000313" key="5">
    <source>
        <dbReference type="EMBL" id="SBW81734.1"/>
    </source>
</evidence>
<dbReference type="CDD" id="cd00130">
    <property type="entry name" value="PAS"/>
    <property type="match status" value="2"/>
</dbReference>
<dbReference type="RefSeq" id="WP_017847059.1">
    <property type="nucleotide sequence ID" value="NZ_AOUH01000019.1"/>
</dbReference>
<dbReference type="SMART" id="SM00091">
    <property type="entry name" value="PAS"/>
    <property type="match status" value="3"/>
</dbReference>
<accession>A0A1D3K089</accession>
<dbReference type="SUPFAM" id="SSF55785">
    <property type="entry name" value="PYP-like sensor domain (PAS domain)"/>
    <property type="match status" value="3"/>
</dbReference>
<gene>
    <name evidence="5" type="ORF">PVE_R1G3852</name>
</gene>
<dbReference type="PRINTS" id="PR00038">
    <property type="entry name" value="HTHLUXR"/>
</dbReference>
<name>A0A1D3K089_PSEVE</name>
<dbReference type="PANTHER" id="PTHR43214:SF38">
    <property type="entry name" value="NITRATE_NITRITE RESPONSE REGULATOR PROTEIN NARL"/>
    <property type="match status" value="1"/>
</dbReference>
<dbReference type="Proteomes" id="UP000245431">
    <property type="component" value="Chromosome PVE_r1"/>
</dbReference>
<dbReference type="InterPro" id="IPR016032">
    <property type="entry name" value="Sig_transdc_resp-reg_C-effctor"/>
</dbReference>
<dbReference type="NCBIfam" id="TIGR00229">
    <property type="entry name" value="sensory_box"/>
    <property type="match status" value="2"/>
</dbReference>
<evidence type="ECO:0000259" key="3">
    <source>
        <dbReference type="PROSITE" id="PS50043"/>
    </source>
</evidence>
<evidence type="ECO:0000256" key="2">
    <source>
        <dbReference type="ARBA" id="ARBA00023125"/>
    </source>
</evidence>
<sequence length="498" mass="55407">MSQDVLAKETNRRQLQQIISGLSDGVILAELDQTILWANEAALTMHGVSAVEHLGANNQAYSERFALRYRNNHPLLPDTYPLSRVAAGEAFSDVIVEVSPTGDDERSWVHRLRSLVLTDSRGEPELLVLILSDATEWASAEQRFEKTFNANPAPAVICRLSDLRYIKVNQGFLEMTGYNRDQVIGRSVYELDVLEHAERKDLAIQRLAEGATIPQMQAELRLPEGGSKLVIVAGQPLDMNEEDCMLFSFTDLEPRRKAEIALRQSEERFAKSFRLTPVPTLVCNADNRQVVDINEAFMSITGYTSEELIGKAIEDIDFIDSAQACAQLFATLEKAGNLDGLDLKVRKKGDEVIDCVVSADTVSIQDVPCYLLVLMNITERKRSELELVAAIEEVMQDASWFSQTLIEKLANAKGANRPNVPGIAFTDLTTRERDVLGLICEGLADKEIASRLKLAPNTVRNHVATVYSKLGVHSRSAAIVWARERGLFAGELRLKNKR</sequence>
<feature type="domain" description="PAS" evidence="4">
    <location>
        <begin position="265"/>
        <end position="311"/>
    </location>
</feature>
<feature type="domain" description="PAS" evidence="4">
    <location>
        <begin position="11"/>
        <end position="55"/>
    </location>
</feature>
<dbReference type="Gene3D" id="3.30.450.20">
    <property type="entry name" value="PAS domain"/>
    <property type="match status" value="3"/>
</dbReference>
<dbReference type="Pfam" id="PF00196">
    <property type="entry name" value="GerE"/>
    <property type="match status" value="1"/>
</dbReference>
<evidence type="ECO:0000256" key="1">
    <source>
        <dbReference type="ARBA" id="ARBA00022777"/>
    </source>
</evidence>
<dbReference type="InterPro" id="IPR035965">
    <property type="entry name" value="PAS-like_dom_sf"/>
</dbReference>
<feature type="domain" description="PAS" evidence="4">
    <location>
        <begin position="140"/>
        <end position="191"/>
    </location>
</feature>
<dbReference type="InterPro" id="IPR000792">
    <property type="entry name" value="Tscrpt_reg_LuxR_C"/>
</dbReference>